<dbReference type="RefSeq" id="WP_066674531.1">
    <property type="nucleotide sequence ID" value="NZ_CABMIZ010000005.1"/>
</dbReference>
<dbReference type="InterPro" id="IPR004383">
    <property type="entry name" value="rRNA_lsu_MTrfase_RlmN/Cfr"/>
</dbReference>
<dbReference type="InterPro" id="IPR013785">
    <property type="entry name" value="Aldolase_TIM"/>
</dbReference>
<comment type="catalytic activity">
    <reaction evidence="13">
        <text>adenosine(37) in tRNA + 2 reduced [2Fe-2S]-[ferredoxin] + 2 S-adenosyl-L-methionine = 2-methyladenosine(37) in tRNA + 5'-deoxyadenosine + L-methionine + 2 oxidized [2Fe-2S]-[ferredoxin] + S-adenosyl-L-homocysteine</text>
        <dbReference type="Rhea" id="RHEA:43332"/>
        <dbReference type="Rhea" id="RHEA-COMP:10000"/>
        <dbReference type="Rhea" id="RHEA-COMP:10001"/>
        <dbReference type="Rhea" id="RHEA-COMP:10162"/>
        <dbReference type="Rhea" id="RHEA-COMP:10485"/>
        <dbReference type="ChEBI" id="CHEBI:17319"/>
        <dbReference type="ChEBI" id="CHEBI:33737"/>
        <dbReference type="ChEBI" id="CHEBI:33738"/>
        <dbReference type="ChEBI" id="CHEBI:57844"/>
        <dbReference type="ChEBI" id="CHEBI:57856"/>
        <dbReference type="ChEBI" id="CHEBI:59789"/>
        <dbReference type="ChEBI" id="CHEBI:74411"/>
        <dbReference type="ChEBI" id="CHEBI:74497"/>
        <dbReference type="EC" id="2.1.1.192"/>
    </reaction>
</comment>
<evidence type="ECO:0000313" key="17">
    <source>
        <dbReference type="Proteomes" id="UP000280586"/>
    </source>
</evidence>
<evidence type="ECO:0000256" key="7">
    <source>
        <dbReference type="ARBA" id="ARBA00022691"/>
    </source>
</evidence>
<feature type="binding site" evidence="13">
    <location>
        <position position="117"/>
    </location>
    <ligand>
        <name>[4Fe-4S] cluster</name>
        <dbReference type="ChEBI" id="CHEBI:49883"/>
        <note>4Fe-4S-S-AdoMet</note>
    </ligand>
</feature>
<reference evidence="16" key="2">
    <citation type="submission" date="2022-06" db="EMBL/GenBank/DDBJ databases">
        <authorList>
            <person name="Holder M.E."/>
            <person name="Ajami N.J."/>
            <person name="Petrosino J.F."/>
        </authorList>
    </citation>
    <scope>NUCLEOTIDE SEQUENCE</scope>
    <source>
        <strain evidence="16">RMA 8861</strain>
    </source>
</reference>
<evidence type="ECO:0000256" key="1">
    <source>
        <dbReference type="ARBA" id="ARBA00004496"/>
    </source>
</evidence>
<dbReference type="OrthoDB" id="9793973at2"/>
<evidence type="ECO:0000259" key="14">
    <source>
        <dbReference type="PROSITE" id="PS51918"/>
    </source>
</evidence>
<reference evidence="15 17" key="1">
    <citation type="submission" date="2017-09" db="EMBL/GenBank/DDBJ databases">
        <authorList>
            <person name="Thomas P."/>
            <person name="Seyboldt C."/>
        </authorList>
    </citation>
    <scope>NUCLEOTIDE SEQUENCE [LARGE SCALE GENOMIC DNA]</scope>
    <source>
        <strain evidence="15 17">DSM 7534</strain>
    </source>
</reference>
<protein>
    <recommendedName>
        <fullName evidence="13">Probable dual-specificity RNA methyltransferase RlmN</fullName>
        <ecNumber evidence="13">2.1.1.192</ecNumber>
    </recommendedName>
    <alternativeName>
        <fullName evidence="13">23S rRNA (adenine(2503)-C(2))-methyltransferase</fullName>
    </alternativeName>
    <alternativeName>
        <fullName evidence="13">23S rRNA m2A2503 methyltransferase</fullName>
    </alternativeName>
    <alternativeName>
        <fullName evidence="13">Ribosomal RNA large subunit methyltransferase N</fullName>
    </alternativeName>
    <alternativeName>
        <fullName evidence="13">tRNA (adenine(37)-C(2))-methyltransferase</fullName>
    </alternativeName>
    <alternativeName>
        <fullName evidence="13">tRNA m2A37 methyltransferase</fullName>
    </alternativeName>
</protein>
<dbReference type="InterPro" id="IPR006638">
    <property type="entry name" value="Elp3/MiaA/NifB-like_rSAM"/>
</dbReference>
<evidence type="ECO:0000256" key="2">
    <source>
        <dbReference type="ARBA" id="ARBA00022485"/>
    </source>
</evidence>
<dbReference type="Gene3D" id="3.20.20.70">
    <property type="entry name" value="Aldolase class I"/>
    <property type="match status" value="1"/>
</dbReference>
<comment type="caution">
    <text evidence="13">Lacks conserved residue(s) required for the propagation of feature annotation.</text>
</comment>
<dbReference type="PROSITE" id="PS51918">
    <property type="entry name" value="RADICAL_SAM"/>
    <property type="match status" value="1"/>
</dbReference>
<dbReference type="SFLD" id="SFLDS00029">
    <property type="entry name" value="Radical_SAM"/>
    <property type="match status" value="1"/>
</dbReference>
<feature type="domain" description="Radical SAM core" evidence="14">
    <location>
        <begin position="96"/>
        <end position="326"/>
    </location>
</feature>
<comment type="subcellular location">
    <subcellularLocation>
        <location evidence="1 13">Cytoplasm</location>
    </subcellularLocation>
</comment>
<evidence type="ECO:0000313" key="16">
    <source>
        <dbReference type="EMBL" id="USR99688.1"/>
    </source>
</evidence>
<evidence type="ECO:0000256" key="13">
    <source>
        <dbReference type="HAMAP-Rule" id="MF_01849"/>
    </source>
</evidence>
<dbReference type="EMBL" id="CP023671">
    <property type="protein sequence ID" value="AYE33120.1"/>
    <property type="molecule type" value="Genomic_DNA"/>
</dbReference>
<dbReference type="SUPFAM" id="SSF102114">
    <property type="entry name" value="Radical SAM enzymes"/>
    <property type="match status" value="1"/>
</dbReference>
<evidence type="ECO:0000256" key="11">
    <source>
        <dbReference type="ARBA" id="ARBA00023014"/>
    </source>
</evidence>
<feature type="binding site" evidence="13">
    <location>
        <position position="189"/>
    </location>
    <ligand>
        <name>S-adenosyl-L-methionine</name>
        <dbReference type="ChEBI" id="CHEBI:59789"/>
    </ligand>
</feature>
<feature type="active site" description="Proton acceptor" evidence="13">
    <location>
        <position position="90"/>
    </location>
</feature>
<sequence length="343" mass="39088">MKNILDYTLEELSIWMKENNENAFRAKQVISWLYKEVWDFSDMRNISKTLQDKLTSNFYIGIPKIVDMFESKIDDTKKLLLVFKDGNIIESVIMKYKHGYSICISTQVGCRMGCKFCASTLDGRVRDLTAGEILSQIMVAQKIIGERISNVVLMGSGEPLDNYENVLKFLELVNAEYGLNIGQRHITLSTCGLVPKIYDLADRKSSITLAISLHAFSDEKRREIMPIANKYSIKEILEACKYYIDKTGRRITFEYSLVSGVNDGLEDAKSLAKLLKGLLCHVNLIPVNEIKENTLKRPSKKTIINFEEILKNNGIEVTVRREMGSDINAACGQLRRKFLETQI</sequence>
<dbReference type="GO" id="GO:0030488">
    <property type="term" value="P:tRNA methylation"/>
    <property type="evidence" value="ECO:0007669"/>
    <property type="project" value="UniProtKB-UniRule"/>
</dbReference>
<dbReference type="PIRSF" id="PIRSF006004">
    <property type="entry name" value="CHP00048"/>
    <property type="match status" value="1"/>
</dbReference>
<dbReference type="InterPro" id="IPR048641">
    <property type="entry name" value="RlmN_N"/>
</dbReference>
<dbReference type="SFLD" id="SFLDG01062">
    <property type="entry name" value="methyltransferase_(Class_A)"/>
    <property type="match status" value="1"/>
</dbReference>
<evidence type="ECO:0000256" key="4">
    <source>
        <dbReference type="ARBA" id="ARBA00022552"/>
    </source>
</evidence>
<dbReference type="InterPro" id="IPR027492">
    <property type="entry name" value="RNA_MTrfase_RlmN"/>
</dbReference>
<dbReference type="Proteomes" id="UP000280586">
    <property type="component" value="Chromosome"/>
</dbReference>
<keyword evidence="7 13" id="KW-0949">S-adenosyl-L-methionine</keyword>
<dbReference type="GO" id="GO:0070040">
    <property type="term" value="F:rRNA (adenine(2503)-C2-)-methyltransferase activity"/>
    <property type="evidence" value="ECO:0007669"/>
    <property type="project" value="UniProtKB-UniRule"/>
</dbReference>
<dbReference type="SMART" id="SM00729">
    <property type="entry name" value="Elp3"/>
    <property type="match status" value="1"/>
</dbReference>
<feature type="binding site" evidence="13">
    <location>
        <begin position="157"/>
        <end position="158"/>
    </location>
    <ligand>
        <name>S-adenosyl-L-methionine</name>
        <dbReference type="ChEBI" id="CHEBI:59789"/>
    </ligand>
</feature>
<dbReference type="InterPro" id="IPR007197">
    <property type="entry name" value="rSAM"/>
</dbReference>
<evidence type="ECO:0000256" key="8">
    <source>
        <dbReference type="ARBA" id="ARBA00022694"/>
    </source>
</evidence>
<dbReference type="GO" id="GO:0000049">
    <property type="term" value="F:tRNA binding"/>
    <property type="evidence" value="ECO:0007669"/>
    <property type="project" value="UniProtKB-UniRule"/>
</dbReference>
<gene>
    <name evidence="13 16" type="primary">rlmN</name>
    <name evidence="15" type="ORF">CP523_00940</name>
    <name evidence="16" type="ORF">NH397_09240</name>
</gene>
<evidence type="ECO:0000256" key="9">
    <source>
        <dbReference type="ARBA" id="ARBA00022723"/>
    </source>
</evidence>
<keyword evidence="18" id="KW-1185">Reference proteome</keyword>
<dbReference type="GO" id="GO:0051539">
    <property type="term" value="F:4 iron, 4 sulfur cluster binding"/>
    <property type="evidence" value="ECO:0007669"/>
    <property type="project" value="UniProtKB-UniRule"/>
</dbReference>
<accession>A0A9N7PHU2</accession>
<dbReference type="Proteomes" id="UP001055437">
    <property type="component" value="Chromosome"/>
</dbReference>
<dbReference type="EC" id="2.1.1.192" evidence="13"/>
<keyword evidence="11 13" id="KW-0411">Iron-sulfur</keyword>
<keyword evidence="9 13" id="KW-0479">Metal-binding</keyword>
<keyword evidence="3 13" id="KW-0963">Cytoplasm</keyword>
<organism evidence="15 17">
    <name type="scientific">Clostridium septicum</name>
    <dbReference type="NCBI Taxonomy" id="1504"/>
    <lineage>
        <taxon>Bacteria</taxon>
        <taxon>Bacillati</taxon>
        <taxon>Bacillota</taxon>
        <taxon>Clostridia</taxon>
        <taxon>Eubacteriales</taxon>
        <taxon>Clostridiaceae</taxon>
        <taxon>Clostridium</taxon>
    </lineage>
</organism>
<dbReference type="PANTHER" id="PTHR30544">
    <property type="entry name" value="23S RRNA METHYLTRANSFERASE"/>
    <property type="match status" value="1"/>
</dbReference>
<dbReference type="Pfam" id="PF04055">
    <property type="entry name" value="Radical_SAM"/>
    <property type="match status" value="1"/>
</dbReference>
<dbReference type="Gene3D" id="1.10.150.530">
    <property type="match status" value="1"/>
</dbReference>
<feature type="binding site" evidence="13">
    <location>
        <begin position="212"/>
        <end position="214"/>
    </location>
    <ligand>
        <name>S-adenosyl-L-methionine</name>
        <dbReference type="ChEBI" id="CHEBI:59789"/>
    </ligand>
</feature>
<comment type="catalytic activity">
    <reaction evidence="13">
        <text>adenosine(2503) in 23S rRNA + 2 reduced [2Fe-2S]-[ferredoxin] + 2 S-adenosyl-L-methionine = 2-methyladenosine(2503) in 23S rRNA + 5'-deoxyadenosine + L-methionine + 2 oxidized [2Fe-2S]-[ferredoxin] + S-adenosyl-L-homocysteine</text>
        <dbReference type="Rhea" id="RHEA:42916"/>
        <dbReference type="Rhea" id="RHEA-COMP:10000"/>
        <dbReference type="Rhea" id="RHEA-COMP:10001"/>
        <dbReference type="Rhea" id="RHEA-COMP:10152"/>
        <dbReference type="Rhea" id="RHEA-COMP:10282"/>
        <dbReference type="ChEBI" id="CHEBI:17319"/>
        <dbReference type="ChEBI" id="CHEBI:33737"/>
        <dbReference type="ChEBI" id="CHEBI:33738"/>
        <dbReference type="ChEBI" id="CHEBI:57844"/>
        <dbReference type="ChEBI" id="CHEBI:57856"/>
        <dbReference type="ChEBI" id="CHEBI:59789"/>
        <dbReference type="ChEBI" id="CHEBI:74411"/>
        <dbReference type="ChEBI" id="CHEBI:74497"/>
        <dbReference type="EC" id="2.1.1.192"/>
    </reaction>
</comment>
<keyword evidence="12 13" id="KW-1015">Disulfide bond</keyword>
<keyword evidence="8 13" id="KW-0819">tRNA processing</keyword>
<dbReference type="EMBL" id="CP099799">
    <property type="protein sequence ID" value="USR99688.1"/>
    <property type="molecule type" value="Genomic_DNA"/>
</dbReference>
<dbReference type="AlphaFoldDB" id="A0A9N7PHU2"/>
<dbReference type="NCBIfam" id="TIGR00048">
    <property type="entry name" value="rRNA_mod_RlmN"/>
    <property type="match status" value="1"/>
</dbReference>
<keyword evidence="6 13" id="KW-0808">Transferase</keyword>
<dbReference type="HAMAP" id="MF_01849">
    <property type="entry name" value="RNA_methyltr_RlmN"/>
    <property type="match status" value="1"/>
</dbReference>
<comment type="similarity">
    <text evidence="13">Belongs to the radical SAM superfamily. RlmN family.</text>
</comment>
<evidence type="ECO:0000256" key="3">
    <source>
        <dbReference type="ARBA" id="ARBA00022490"/>
    </source>
</evidence>
<dbReference type="GO" id="GO:0019843">
    <property type="term" value="F:rRNA binding"/>
    <property type="evidence" value="ECO:0007669"/>
    <property type="project" value="UniProtKB-UniRule"/>
</dbReference>
<evidence type="ECO:0000256" key="10">
    <source>
        <dbReference type="ARBA" id="ARBA00023004"/>
    </source>
</evidence>
<keyword evidence="2 13" id="KW-0004">4Fe-4S</keyword>
<dbReference type="GO" id="GO:0002935">
    <property type="term" value="F:tRNA (adenine(37)-C2)-methyltransferase activity"/>
    <property type="evidence" value="ECO:0007669"/>
    <property type="project" value="UniProtKB-UniRule"/>
</dbReference>
<keyword evidence="10 13" id="KW-0408">Iron</keyword>
<dbReference type="CDD" id="cd01335">
    <property type="entry name" value="Radical_SAM"/>
    <property type="match status" value="1"/>
</dbReference>
<evidence type="ECO:0000313" key="15">
    <source>
        <dbReference type="EMBL" id="AYE33120.1"/>
    </source>
</evidence>
<keyword evidence="5 13" id="KW-0489">Methyltransferase</keyword>
<comment type="function">
    <text evidence="13">Specifically methylates position 2 of adenine 2503 in 23S rRNA and position 2 of adenine 37 in tRNAs.</text>
</comment>
<evidence type="ECO:0000313" key="18">
    <source>
        <dbReference type="Proteomes" id="UP001055437"/>
    </source>
</evidence>
<dbReference type="PANTHER" id="PTHR30544:SF5">
    <property type="entry name" value="RADICAL SAM CORE DOMAIN-CONTAINING PROTEIN"/>
    <property type="match status" value="1"/>
</dbReference>
<evidence type="ECO:0000256" key="6">
    <source>
        <dbReference type="ARBA" id="ARBA00022679"/>
    </source>
</evidence>
<feature type="active site" description="S-methylcysteine intermediate" evidence="13">
    <location>
        <position position="331"/>
    </location>
</feature>
<dbReference type="GO" id="GO:0005737">
    <property type="term" value="C:cytoplasm"/>
    <property type="evidence" value="ECO:0007669"/>
    <property type="project" value="UniProtKB-SubCell"/>
</dbReference>
<name>A0A9N7PHU2_CLOSE</name>
<dbReference type="GO" id="GO:0070475">
    <property type="term" value="P:rRNA base methylation"/>
    <property type="evidence" value="ECO:0007669"/>
    <property type="project" value="UniProtKB-UniRule"/>
</dbReference>
<dbReference type="GeneID" id="303559241"/>
<dbReference type="SFLD" id="SFLDF00275">
    <property type="entry name" value="adenosine_C2_methyltransferase"/>
    <property type="match status" value="1"/>
</dbReference>
<comment type="cofactor">
    <cofactor evidence="13">
        <name>[4Fe-4S] cluster</name>
        <dbReference type="ChEBI" id="CHEBI:49883"/>
    </cofactor>
    <text evidence="13">Binds 1 [4Fe-4S] cluster. The cluster is coordinated with 3 cysteines and an exchangeable S-adenosyl-L-methionine.</text>
</comment>
<evidence type="ECO:0000256" key="12">
    <source>
        <dbReference type="ARBA" id="ARBA00023157"/>
    </source>
</evidence>
<dbReference type="Pfam" id="PF21016">
    <property type="entry name" value="RlmN_N"/>
    <property type="match status" value="1"/>
</dbReference>
<dbReference type="FunFam" id="3.20.20.70:FF:000014">
    <property type="entry name" value="Probable dual-specificity RNA methyltransferase RlmN"/>
    <property type="match status" value="1"/>
</dbReference>
<dbReference type="InterPro" id="IPR058240">
    <property type="entry name" value="rSAM_sf"/>
</dbReference>
<dbReference type="GO" id="GO:0046872">
    <property type="term" value="F:metal ion binding"/>
    <property type="evidence" value="ECO:0007669"/>
    <property type="project" value="UniProtKB-KW"/>
</dbReference>
<feature type="binding site" evidence="13">
    <location>
        <position position="110"/>
    </location>
    <ligand>
        <name>[4Fe-4S] cluster</name>
        <dbReference type="ChEBI" id="CHEBI:49883"/>
        <note>4Fe-4S-S-AdoMet</note>
    </ligand>
</feature>
<keyword evidence="4 13" id="KW-0698">rRNA processing</keyword>
<proteinExistence type="inferred from homology"/>
<dbReference type="InterPro" id="IPR040072">
    <property type="entry name" value="Methyltransferase_A"/>
</dbReference>
<feature type="binding site" evidence="13">
    <location>
        <position position="114"/>
    </location>
    <ligand>
        <name>[4Fe-4S] cluster</name>
        <dbReference type="ChEBI" id="CHEBI:49883"/>
        <note>4Fe-4S-S-AdoMet</note>
    </ligand>
</feature>
<dbReference type="KEGG" id="csep:CP523_00940"/>
<comment type="miscellaneous">
    <text evidence="13">Reaction proceeds by a ping-pong mechanism involving intermediate methylation of a conserved cysteine residue.</text>
</comment>
<evidence type="ECO:0000256" key="5">
    <source>
        <dbReference type="ARBA" id="ARBA00022603"/>
    </source>
</evidence>
<feature type="binding site" evidence="13">
    <location>
        <position position="288"/>
    </location>
    <ligand>
        <name>S-adenosyl-L-methionine</name>
        <dbReference type="ChEBI" id="CHEBI:59789"/>
    </ligand>
</feature>